<dbReference type="EMBL" id="CCBN010000001">
    <property type="protein sequence ID" value="CDO51057.1"/>
    <property type="molecule type" value="Genomic_DNA"/>
</dbReference>
<feature type="region of interest" description="Disordered" evidence="1">
    <location>
        <begin position="312"/>
        <end position="355"/>
    </location>
</feature>
<feature type="chain" id="PRO_5005325435" evidence="2">
    <location>
        <begin position="21"/>
        <end position="355"/>
    </location>
</feature>
<comment type="caution">
    <text evidence="3">The sequence shown here is derived from an EMBL/GenBank/DDBJ whole genome shotgun (WGS) entry which is preliminary data.</text>
</comment>
<keyword evidence="2" id="KW-0732">Signal</keyword>
<dbReference type="OrthoDB" id="10654314at2759"/>
<evidence type="ECO:0000256" key="1">
    <source>
        <dbReference type="SAM" id="MobiDB-lite"/>
    </source>
</evidence>
<feature type="non-terminal residue" evidence="3">
    <location>
        <position position="355"/>
    </location>
</feature>
<protein>
    <submittedName>
        <fullName evidence="3">Similar to Yarrowia lipolytica YALI0E18722p [Yarrowia lipolytica CLIB122], partial (Partial)</fullName>
    </submittedName>
</protein>
<dbReference type="AlphaFoldDB" id="A0A0J9X2E1"/>
<name>A0A0J9X2E1_GEOCN</name>
<gene>
    <name evidence="3" type="ORF">BN980_GECA01s00169g</name>
</gene>
<accession>A0A0J9X2E1</accession>
<sequence>MKFTTKSLLLAGIFVTAVAASAVADSASESGVELFVRQDSGCIVPPDQSACLSRCTSVISTILTNVLNVCSLLANLTDAISGCLLCGALFPVVNRLITGVVLNILLGCGISTDAPTNEVCSTTIQSSSTSLPSSAANSVNSATSTIDGSTSTGTDSAVSSVASSTVSSGSATVTATNSASGSDSATATGTNSASGSGSATVTATNSASGSDSAIATATNAATCVEAPDQSQCLSRCNSIITRITSNPLSVCSVLADLTDSISGCLLCGALFPVVNSLISGVLLTALLGCGLSTQAPAVSTCVSSSVASTATSAAASGSDTATNSASSSGSDSATATATNSASGSGSATATATNSA</sequence>
<dbReference type="Proteomes" id="UP000242525">
    <property type="component" value="Unassembled WGS sequence"/>
</dbReference>
<keyword evidence="4" id="KW-1185">Reference proteome</keyword>
<evidence type="ECO:0000313" key="3">
    <source>
        <dbReference type="EMBL" id="CDO51057.1"/>
    </source>
</evidence>
<evidence type="ECO:0000256" key="2">
    <source>
        <dbReference type="SAM" id="SignalP"/>
    </source>
</evidence>
<evidence type="ECO:0000313" key="4">
    <source>
        <dbReference type="Proteomes" id="UP000242525"/>
    </source>
</evidence>
<feature type="region of interest" description="Disordered" evidence="1">
    <location>
        <begin position="172"/>
        <end position="201"/>
    </location>
</feature>
<feature type="signal peptide" evidence="2">
    <location>
        <begin position="1"/>
        <end position="20"/>
    </location>
</feature>
<proteinExistence type="predicted"/>
<organism evidence="3 4">
    <name type="scientific">Geotrichum candidum</name>
    <name type="common">Oospora lactis</name>
    <name type="synonym">Dipodascus geotrichum</name>
    <dbReference type="NCBI Taxonomy" id="1173061"/>
    <lineage>
        <taxon>Eukaryota</taxon>
        <taxon>Fungi</taxon>
        <taxon>Dikarya</taxon>
        <taxon>Ascomycota</taxon>
        <taxon>Saccharomycotina</taxon>
        <taxon>Dipodascomycetes</taxon>
        <taxon>Dipodascales</taxon>
        <taxon>Dipodascaceae</taxon>
        <taxon>Geotrichum</taxon>
    </lineage>
</organism>
<reference evidence="3" key="1">
    <citation type="submission" date="2014-03" db="EMBL/GenBank/DDBJ databases">
        <authorList>
            <person name="Casaregola S."/>
        </authorList>
    </citation>
    <scope>NUCLEOTIDE SEQUENCE [LARGE SCALE GENOMIC DNA]</scope>
    <source>
        <strain evidence="3">CLIB 918</strain>
    </source>
</reference>